<sequence length="693" mass="78916">MSHRSDSSPKGKADNSSFVLQAMQQQFERLNFVLGEVRDRMDHQEAAIRNLQGGRDRRRRERRVENEYENEGDGEDEEDLASEVGSGRHRRVRRERGHEWNPGGRDGVDRSLGSIKMKIPSFQGRTDPEGSRSVEDYHKEMEVAMIRANVEEDREATMARFFSGHIASQCPNRRVMIMRDNGEVMTESEDDSDGMPELVDASDDDGVVYPMTGESLVARRALNIQIKVDDAEQQRENIFHTRCHVNNKEYEDVFPNDVPSGLPPIRGIEHQIDFVPGATIPNRPAYRSNPEKTKELQRQVEELLAKGHVRESMSPYAVSVLLVPKKDGTWRMCVDCRAINNITVKYRHPIPRLDDMLDELHGSSIFIKIDLKTACKTEYGLYEWLVMPFGLTNAPSTFMRLMNHALRAFLGRFVVVYFDDILVFSKSLDKHIEHLHCVLPVLRKEKLYANLKTCSFCLDKVVFLGYLVSGKGLAVDEEKVKAIKEWPTPKSITEVRSFHGLASFYRRFVKDFSTLAAPLTEVIKKNERVASQANKGRRRVIFEPGDWVWVHMRKERFPAHRKTKLHPRGDGPFQILEKIKDNAHKVDLPGEYKVSATFTVSDLSPFDVGEDSRSNPFEERGNDGNQSGPSLKDPLQVPDGTNYKIKSQEDQGSNARIGAITWDEASKSPTIKVGLKEGESILIHLIQAVEDMT</sequence>
<feature type="region of interest" description="Disordered" evidence="1">
    <location>
        <begin position="605"/>
        <end position="640"/>
    </location>
</feature>
<evidence type="ECO:0000259" key="2">
    <source>
        <dbReference type="Pfam" id="PF00078"/>
    </source>
</evidence>
<dbReference type="InterPro" id="IPR043502">
    <property type="entry name" value="DNA/RNA_pol_sf"/>
</dbReference>
<dbReference type="EMBL" id="OIVN01002119">
    <property type="protein sequence ID" value="SPD00777.1"/>
    <property type="molecule type" value="Genomic_DNA"/>
</dbReference>
<name>A0A2N9GDW3_FAGSY</name>
<feature type="compositionally biased region" description="Basic and acidic residues" evidence="1">
    <location>
        <begin position="610"/>
        <end position="622"/>
    </location>
</feature>
<dbReference type="Gene3D" id="3.10.10.10">
    <property type="entry name" value="HIV Type 1 Reverse Transcriptase, subunit A, domain 1"/>
    <property type="match status" value="1"/>
</dbReference>
<gene>
    <name evidence="4" type="ORF">FSB_LOCUS28659</name>
</gene>
<feature type="region of interest" description="Disordered" evidence="1">
    <location>
        <begin position="48"/>
        <end position="113"/>
    </location>
</feature>
<accession>A0A2N9GDW3</accession>
<organism evidence="4">
    <name type="scientific">Fagus sylvatica</name>
    <name type="common">Beechnut</name>
    <dbReference type="NCBI Taxonomy" id="28930"/>
    <lineage>
        <taxon>Eukaryota</taxon>
        <taxon>Viridiplantae</taxon>
        <taxon>Streptophyta</taxon>
        <taxon>Embryophyta</taxon>
        <taxon>Tracheophyta</taxon>
        <taxon>Spermatophyta</taxon>
        <taxon>Magnoliopsida</taxon>
        <taxon>eudicotyledons</taxon>
        <taxon>Gunneridae</taxon>
        <taxon>Pentapetalae</taxon>
        <taxon>rosids</taxon>
        <taxon>fabids</taxon>
        <taxon>Fagales</taxon>
        <taxon>Fagaceae</taxon>
        <taxon>Fagus</taxon>
    </lineage>
</organism>
<dbReference type="Pfam" id="PF00078">
    <property type="entry name" value="RVT_1"/>
    <property type="match status" value="1"/>
</dbReference>
<dbReference type="Gene3D" id="3.30.70.270">
    <property type="match status" value="2"/>
</dbReference>
<dbReference type="AlphaFoldDB" id="A0A2N9GDW3"/>
<feature type="region of interest" description="Disordered" evidence="1">
    <location>
        <begin position="1"/>
        <end position="20"/>
    </location>
</feature>
<dbReference type="FunFam" id="3.30.70.270:FF:000003">
    <property type="entry name" value="Transposon Ty3-G Gag-Pol polyprotein"/>
    <property type="match status" value="1"/>
</dbReference>
<dbReference type="PANTHER" id="PTHR35046">
    <property type="entry name" value="ZINC KNUCKLE (CCHC-TYPE) FAMILY PROTEIN"/>
    <property type="match status" value="1"/>
</dbReference>
<evidence type="ECO:0000313" key="4">
    <source>
        <dbReference type="EMBL" id="SPD00777.1"/>
    </source>
</evidence>
<feature type="compositionally biased region" description="Basic and acidic residues" evidence="1">
    <location>
        <begin position="1"/>
        <end position="13"/>
    </location>
</feature>
<dbReference type="InterPro" id="IPR056924">
    <property type="entry name" value="SH3_Tf2-1"/>
</dbReference>
<feature type="domain" description="Tf2-1-like SH3-like" evidence="3">
    <location>
        <begin position="545"/>
        <end position="606"/>
    </location>
</feature>
<dbReference type="CDD" id="cd01647">
    <property type="entry name" value="RT_LTR"/>
    <property type="match status" value="1"/>
</dbReference>
<dbReference type="PANTHER" id="PTHR35046:SF9">
    <property type="entry name" value="RNA-DIRECTED DNA POLYMERASE"/>
    <property type="match status" value="1"/>
</dbReference>
<dbReference type="SUPFAM" id="SSF56672">
    <property type="entry name" value="DNA/RNA polymerases"/>
    <property type="match status" value="1"/>
</dbReference>
<dbReference type="InterPro" id="IPR043128">
    <property type="entry name" value="Rev_trsase/Diguanyl_cyclase"/>
</dbReference>
<evidence type="ECO:0000256" key="1">
    <source>
        <dbReference type="SAM" id="MobiDB-lite"/>
    </source>
</evidence>
<dbReference type="Pfam" id="PF24626">
    <property type="entry name" value="SH3_Tf2-1"/>
    <property type="match status" value="1"/>
</dbReference>
<feature type="domain" description="Reverse transcriptase" evidence="2">
    <location>
        <begin position="377"/>
        <end position="466"/>
    </location>
</feature>
<reference evidence="4" key="1">
    <citation type="submission" date="2018-02" db="EMBL/GenBank/DDBJ databases">
        <authorList>
            <person name="Cohen D.B."/>
            <person name="Kent A.D."/>
        </authorList>
    </citation>
    <scope>NUCLEOTIDE SEQUENCE</scope>
</reference>
<feature type="compositionally biased region" description="Acidic residues" evidence="1">
    <location>
        <begin position="67"/>
        <end position="81"/>
    </location>
</feature>
<proteinExistence type="predicted"/>
<dbReference type="InterPro" id="IPR000477">
    <property type="entry name" value="RT_dom"/>
</dbReference>
<evidence type="ECO:0000259" key="3">
    <source>
        <dbReference type="Pfam" id="PF24626"/>
    </source>
</evidence>
<protein>
    <submittedName>
        <fullName evidence="4">Uncharacterized protein</fullName>
    </submittedName>
</protein>